<name>A0A3D8M9S7_9ALTE</name>
<dbReference type="EMBL" id="QRHA01000004">
    <property type="protein sequence ID" value="RDV26570.1"/>
    <property type="molecule type" value="Genomic_DNA"/>
</dbReference>
<dbReference type="AlphaFoldDB" id="A0A3D8M9S7"/>
<comment type="caution">
    <text evidence="1">The sequence shown here is derived from an EMBL/GenBank/DDBJ whole genome shotgun (WGS) entry which is preliminary data.</text>
</comment>
<reference evidence="2" key="1">
    <citation type="submission" date="2018-08" db="EMBL/GenBank/DDBJ databases">
        <authorList>
            <person name="Zhang J."/>
            <person name="Du Z.-J."/>
        </authorList>
    </citation>
    <scope>NUCLEOTIDE SEQUENCE [LARGE SCALE GENOMIC DNA]</scope>
    <source>
        <strain evidence="2">KCTC 52655</strain>
    </source>
</reference>
<organism evidence="1 2">
    <name type="scientific">Alteromonas aestuariivivens</name>
    <dbReference type="NCBI Taxonomy" id="1938339"/>
    <lineage>
        <taxon>Bacteria</taxon>
        <taxon>Pseudomonadati</taxon>
        <taxon>Pseudomonadota</taxon>
        <taxon>Gammaproteobacteria</taxon>
        <taxon>Alteromonadales</taxon>
        <taxon>Alteromonadaceae</taxon>
        <taxon>Alteromonas/Salinimonas group</taxon>
        <taxon>Alteromonas</taxon>
    </lineage>
</organism>
<dbReference type="InterPro" id="IPR027417">
    <property type="entry name" value="P-loop_NTPase"/>
</dbReference>
<evidence type="ECO:0000313" key="2">
    <source>
        <dbReference type="Proteomes" id="UP000256561"/>
    </source>
</evidence>
<keyword evidence="2" id="KW-1185">Reference proteome</keyword>
<gene>
    <name evidence="1" type="ORF">DXV75_06130</name>
</gene>
<dbReference type="SUPFAM" id="SSF52540">
    <property type="entry name" value="P-loop containing nucleoside triphosphate hydrolases"/>
    <property type="match status" value="1"/>
</dbReference>
<accession>A0A3D8M9S7</accession>
<evidence type="ECO:0008006" key="3">
    <source>
        <dbReference type="Google" id="ProtNLM"/>
    </source>
</evidence>
<evidence type="ECO:0000313" key="1">
    <source>
        <dbReference type="EMBL" id="RDV26570.1"/>
    </source>
</evidence>
<dbReference type="Gene3D" id="3.40.50.300">
    <property type="entry name" value="P-loop containing nucleotide triphosphate hydrolases"/>
    <property type="match status" value="1"/>
</dbReference>
<dbReference type="Proteomes" id="UP000256561">
    <property type="component" value="Unassembled WGS sequence"/>
</dbReference>
<protein>
    <recommendedName>
        <fullName evidence="3">Sulfotransferase domain-containing protein</fullName>
    </recommendedName>
</protein>
<sequence>MKATSQYEFIHSHTIPVRGKVGLPVFNRFTGHNEGPFSKYFSLPESTKIVIIYRDPAKAYKSRCSLKHYCHIWSETEKFEKELGPGFDIDNKESRKKFNDLWNDKKSVNQDVLDLMRFMQIWQEFANESPYEIAFVEYESLHQCSAEICEFLGIKNLDFSGFKISDRSVDETLLKVFPITSPFSNLAPFKSFPAKINLPSDYAVLNLQVKAIIFVCDSSVHLRLQELMELFSMIINVRFFVQEIGSFTQELQEAVSVVDFVYSLLLSPHNFSEVETVCLNELGDDINLAQAYLSNYVRWLGYK</sequence>
<proteinExistence type="predicted"/>